<dbReference type="GeneID" id="70226170"/>
<reference evidence="1" key="1">
    <citation type="journal article" date="2021" name="Nat. Commun.">
        <title>Genetic determinants of endophytism in the Arabidopsis root mycobiome.</title>
        <authorList>
            <person name="Mesny F."/>
            <person name="Miyauchi S."/>
            <person name="Thiergart T."/>
            <person name="Pickel B."/>
            <person name="Atanasova L."/>
            <person name="Karlsson M."/>
            <person name="Huettel B."/>
            <person name="Barry K.W."/>
            <person name="Haridas S."/>
            <person name="Chen C."/>
            <person name="Bauer D."/>
            <person name="Andreopoulos W."/>
            <person name="Pangilinan J."/>
            <person name="LaButti K."/>
            <person name="Riley R."/>
            <person name="Lipzen A."/>
            <person name="Clum A."/>
            <person name="Drula E."/>
            <person name="Henrissat B."/>
            <person name="Kohler A."/>
            <person name="Grigoriev I.V."/>
            <person name="Martin F.M."/>
            <person name="Hacquard S."/>
        </authorList>
    </citation>
    <scope>NUCLEOTIDE SEQUENCE</scope>
    <source>
        <strain evidence="1">MPI-CAGE-AT-0023</strain>
    </source>
</reference>
<dbReference type="OrthoDB" id="5033111at2759"/>
<protein>
    <submittedName>
        <fullName evidence="1">Uncharacterized protein</fullName>
    </submittedName>
</protein>
<proteinExistence type="predicted"/>
<dbReference type="RefSeq" id="XP_046043943.1">
    <property type="nucleotide sequence ID" value="XM_046196216.1"/>
</dbReference>
<accession>A0A9P9G4X7</accession>
<dbReference type="AlphaFoldDB" id="A0A9P9G4X7"/>
<organism evidence="1 2">
    <name type="scientific">Fusarium redolens</name>
    <dbReference type="NCBI Taxonomy" id="48865"/>
    <lineage>
        <taxon>Eukaryota</taxon>
        <taxon>Fungi</taxon>
        <taxon>Dikarya</taxon>
        <taxon>Ascomycota</taxon>
        <taxon>Pezizomycotina</taxon>
        <taxon>Sordariomycetes</taxon>
        <taxon>Hypocreomycetidae</taxon>
        <taxon>Hypocreales</taxon>
        <taxon>Nectriaceae</taxon>
        <taxon>Fusarium</taxon>
        <taxon>Fusarium redolens species complex</taxon>
    </lineage>
</organism>
<dbReference type="EMBL" id="JAGMUX010000019">
    <property type="protein sequence ID" value="KAH7232283.1"/>
    <property type="molecule type" value="Genomic_DNA"/>
</dbReference>
<evidence type="ECO:0000313" key="1">
    <source>
        <dbReference type="EMBL" id="KAH7232283.1"/>
    </source>
</evidence>
<keyword evidence="2" id="KW-1185">Reference proteome</keyword>
<comment type="caution">
    <text evidence="1">The sequence shown here is derived from an EMBL/GenBank/DDBJ whole genome shotgun (WGS) entry which is preliminary data.</text>
</comment>
<dbReference type="Proteomes" id="UP000720189">
    <property type="component" value="Unassembled WGS sequence"/>
</dbReference>
<name>A0A9P9G4X7_FUSRE</name>
<sequence length="242" mass="28622">MESLQSKLDILQYGFHALARDFMSLDVDDFIQVVDQLMQDLKDDRKTVREYVKVLQLTNFDAKLAHSKINRDLEFKYPRRSTKDFEHRFKMLELYSQAFADTMVEAGASMSAYPPPLTEIVTMFESVVQDYLKHRHRRISLQLDPQALRYVSRPFSQEFLTSCLRAYRQRFIPRGRIFLKAEEQYDEGNVRTPHPCLVKCKIDFLDREEGVLHWSIGGILAWRFHGEDSWMDRHGHVIVDDE</sequence>
<evidence type="ECO:0000313" key="2">
    <source>
        <dbReference type="Proteomes" id="UP000720189"/>
    </source>
</evidence>
<gene>
    <name evidence="1" type="ORF">BKA55DRAFT_598278</name>
</gene>